<reference evidence="2 3" key="2">
    <citation type="journal article" date="2011" name="Stand. Genomic Sci.">
        <title>Complete genome sequence of Desulfurococcus mucosus type strain (O7/1).</title>
        <authorList>
            <person name="Wirth R."/>
            <person name="Chertkov O."/>
            <person name="Held B."/>
            <person name="Lapidus A."/>
            <person name="Nolan M."/>
            <person name="Lucas S."/>
            <person name="Hammon N."/>
            <person name="Deshpande S."/>
            <person name="Cheng J.F."/>
            <person name="Tapia R."/>
            <person name="Han C."/>
            <person name="Goodwin L."/>
            <person name="Pitluck S."/>
            <person name="Liolios K."/>
            <person name="Ioanna P."/>
            <person name="Ivanova N."/>
            <person name="Mavromatis K."/>
            <person name="Mikhailova N."/>
            <person name="Pati A."/>
            <person name="Chen A."/>
            <person name="Palaniappan K."/>
            <person name="Land M."/>
            <person name="Hauser L."/>
            <person name="Chang Y.J."/>
            <person name="Jeffries C.D."/>
            <person name="Bilek Y."/>
            <person name="Hader T."/>
            <person name="Rohde M."/>
            <person name="Spring S."/>
            <person name="Sikorski J."/>
            <person name="Goker M."/>
            <person name="Woyke T."/>
            <person name="Bristow J."/>
            <person name="Eisen J.A."/>
            <person name="Markowitz V."/>
            <person name="Hugenholtz P."/>
            <person name="Kyrpides N.C."/>
            <person name="Klenk H.P."/>
        </authorList>
    </citation>
    <scope>NUCLEOTIDE SEQUENCE [LARGE SCALE GENOMIC DNA]</scope>
    <source>
        <strain evidence="3">ATCC 35584 / DSM 2162 / JCM 9187 / O7/1</strain>
    </source>
</reference>
<evidence type="ECO:0000259" key="1">
    <source>
        <dbReference type="Pfam" id="PF01895"/>
    </source>
</evidence>
<evidence type="ECO:0000313" key="2">
    <source>
        <dbReference type="EMBL" id="ADV64537.1"/>
    </source>
</evidence>
<dbReference type="HOGENOM" id="CLU_078518_3_2_2"/>
<dbReference type="GeneID" id="10152906"/>
<dbReference type="Gene3D" id="1.20.58.220">
    <property type="entry name" value="Phosphate transport system protein phou homolog 2, domain 2"/>
    <property type="match status" value="1"/>
</dbReference>
<evidence type="ECO:0000313" key="3">
    <source>
        <dbReference type="Proteomes" id="UP000001068"/>
    </source>
</evidence>
<name>E8R7P2_DESM0</name>
<dbReference type="InterPro" id="IPR038078">
    <property type="entry name" value="PhoU-like_sf"/>
</dbReference>
<feature type="domain" description="PhoU" evidence="1">
    <location>
        <begin position="124"/>
        <end position="196"/>
    </location>
</feature>
<organism evidence="2 3">
    <name type="scientific">Desulfurococcus mucosus (strain ATCC 35584 / DSM 2162 / JCM 9187 / O7/1)</name>
    <dbReference type="NCBI Taxonomy" id="765177"/>
    <lineage>
        <taxon>Archaea</taxon>
        <taxon>Thermoproteota</taxon>
        <taxon>Thermoprotei</taxon>
        <taxon>Desulfurococcales</taxon>
        <taxon>Desulfurococcaceae</taxon>
        <taxon>Desulfurococcus</taxon>
    </lineage>
</organism>
<dbReference type="OrthoDB" id="7738at2157"/>
<accession>E8R7P2</accession>
<dbReference type="STRING" id="765177.Desmu_0218"/>
<dbReference type="EMBL" id="CP002363">
    <property type="protein sequence ID" value="ADV64537.1"/>
    <property type="molecule type" value="Genomic_DNA"/>
</dbReference>
<keyword evidence="3" id="KW-1185">Reference proteome</keyword>
<sequence>MNPELARLRSQASRLYLEAVGLVRDLSRLLEPGDSVRGMMDEEIHEKTEILFISCNELFNSVLVFIARNQPLGPELVEASNLLYLVYDIYRYARYAREIFLADKKGVRLSTPGLREIVAPALGIAVEAMEKAYKAYFEDCTECVEELKRLGEESDRLYMAQLEKTSANTMLRNTDAIALLVLRHIERIVDHAERISTLPKK</sequence>
<dbReference type="RefSeq" id="WP_013561759.1">
    <property type="nucleotide sequence ID" value="NC_014961.1"/>
</dbReference>
<dbReference type="InterPro" id="IPR026022">
    <property type="entry name" value="PhoU_dom"/>
</dbReference>
<dbReference type="Proteomes" id="UP000001068">
    <property type="component" value="Chromosome"/>
</dbReference>
<dbReference type="eggNOG" id="arCOG00232">
    <property type="taxonomic scope" value="Archaea"/>
</dbReference>
<dbReference type="AlphaFoldDB" id="E8R7P2"/>
<dbReference type="SUPFAM" id="SSF109755">
    <property type="entry name" value="PhoU-like"/>
    <property type="match status" value="1"/>
</dbReference>
<dbReference type="KEGG" id="dmu:Desmu_0218"/>
<dbReference type="Pfam" id="PF01895">
    <property type="entry name" value="PhoU"/>
    <property type="match status" value="1"/>
</dbReference>
<reference evidence="3" key="1">
    <citation type="submission" date="2010-11" db="EMBL/GenBank/DDBJ databases">
        <title>The complete genome of Desulfurococcus mucosus DSM 2162.</title>
        <authorList>
            <consortium name="US DOE Joint Genome Institute (JGI-PGF)"/>
            <person name="Lucas S."/>
            <person name="Copeland A."/>
            <person name="Lapidus A."/>
            <person name="Bruce D."/>
            <person name="Goodwin L."/>
            <person name="Pitluck S."/>
            <person name="Kyrpides N."/>
            <person name="Mavromatis K."/>
            <person name="Pagani I."/>
            <person name="Ivanova N."/>
            <person name="Ovchinnikova G."/>
            <person name="Chertkov O."/>
            <person name="Held B."/>
            <person name="Brettin T."/>
            <person name="Detter J.C."/>
            <person name="Tapia R."/>
            <person name="Han C."/>
            <person name="Land M."/>
            <person name="Hauser L."/>
            <person name="Markowitz V."/>
            <person name="Cheng J.-F."/>
            <person name="Hugenholtz P."/>
            <person name="Woyke T."/>
            <person name="Wu D."/>
            <person name="Wirth R."/>
            <person name="Bilek Y."/>
            <person name="Hader T."/>
            <person name="Klenk H.-P."/>
            <person name="Eisen J.A."/>
        </authorList>
    </citation>
    <scope>NUCLEOTIDE SEQUENCE [LARGE SCALE GENOMIC DNA]</scope>
    <source>
        <strain evidence="3">ATCC 35584 / DSM 2162 / JCM 9187 / O7/1</strain>
    </source>
</reference>
<proteinExistence type="predicted"/>
<protein>
    <submittedName>
        <fullName evidence="2">PhoU family protein</fullName>
    </submittedName>
</protein>
<gene>
    <name evidence="2" type="ordered locus">Desmu_0218</name>
</gene>